<proteinExistence type="predicted"/>
<dbReference type="InterPro" id="IPR037522">
    <property type="entry name" value="HD_GYP_dom"/>
</dbReference>
<dbReference type="EMBL" id="FLUO01000001">
    <property type="protein sequence ID" value="SBW03569.1"/>
    <property type="molecule type" value="Genomic_DNA"/>
</dbReference>
<dbReference type="CDD" id="cd00077">
    <property type="entry name" value="HDc"/>
    <property type="match status" value="1"/>
</dbReference>
<dbReference type="InterPro" id="IPR003018">
    <property type="entry name" value="GAF"/>
</dbReference>
<dbReference type="Gene3D" id="3.30.450.40">
    <property type="match status" value="1"/>
</dbReference>
<name>A0A212JVV2_9PROT</name>
<dbReference type="PANTHER" id="PTHR43155">
    <property type="entry name" value="CYCLIC DI-GMP PHOSPHODIESTERASE PA4108-RELATED"/>
    <property type="match status" value="1"/>
</dbReference>
<dbReference type="GO" id="GO:0008081">
    <property type="term" value="F:phosphoric diester hydrolase activity"/>
    <property type="evidence" value="ECO:0007669"/>
    <property type="project" value="UniProtKB-ARBA"/>
</dbReference>
<dbReference type="InterPro" id="IPR003607">
    <property type="entry name" value="HD/PDEase_dom"/>
</dbReference>
<dbReference type="Pfam" id="PF01590">
    <property type="entry name" value="GAF"/>
    <property type="match status" value="1"/>
</dbReference>
<dbReference type="Gene3D" id="1.10.3210.10">
    <property type="entry name" value="Hypothetical protein af1432"/>
    <property type="match status" value="2"/>
</dbReference>
<evidence type="ECO:0000259" key="2">
    <source>
        <dbReference type="PROSITE" id="PS51832"/>
    </source>
</evidence>
<evidence type="ECO:0000256" key="1">
    <source>
        <dbReference type="SAM" id="Phobius"/>
    </source>
</evidence>
<dbReference type="PANTHER" id="PTHR43155:SF2">
    <property type="entry name" value="CYCLIC DI-GMP PHOSPHODIESTERASE PA4108"/>
    <property type="match status" value="1"/>
</dbReference>
<dbReference type="Pfam" id="PF13487">
    <property type="entry name" value="HD_5"/>
    <property type="match status" value="1"/>
</dbReference>
<dbReference type="SUPFAM" id="SSF109604">
    <property type="entry name" value="HD-domain/PDEase-like"/>
    <property type="match status" value="2"/>
</dbReference>
<feature type="domain" description="HD-GYP" evidence="2">
    <location>
        <begin position="480"/>
        <end position="687"/>
    </location>
</feature>
<feature type="transmembrane region" description="Helical" evidence="1">
    <location>
        <begin position="12"/>
        <end position="37"/>
    </location>
</feature>
<protein>
    <submittedName>
        <fullName evidence="3">Methyl-accepting chemotaxis protein</fullName>
    </submittedName>
</protein>
<dbReference type="PROSITE" id="PS51832">
    <property type="entry name" value="HD_GYP"/>
    <property type="match status" value="1"/>
</dbReference>
<reference evidence="3" key="1">
    <citation type="submission" date="2016-04" db="EMBL/GenBank/DDBJ databases">
        <authorList>
            <person name="Evans L.H."/>
            <person name="Alamgir A."/>
            <person name="Owens N."/>
            <person name="Weber N.D."/>
            <person name="Virtaneva K."/>
            <person name="Barbian K."/>
            <person name="Babar A."/>
            <person name="Rosenke K."/>
        </authorList>
    </citation>
    <scope>NUCLEOTIDE SEQUENCE</scope>
    <source>
        <strain evidence="3">86</strain>
    </source>
</reference>
<dbReference type="SMART" id="SM00471">
    <property type="entry name" value="HDc"/>
    <property type="match status" value="1"/>
</dbReference>
<dbReference type="SMART" id="SM00065">
    <property type="entry name" value="GAF"/>
    <property type="match status" value="1"/>
</dbReference>
<accession>A0A212JVV2</accession>
<keyword evidence="1" id="KW-0472">Membrane</keyword>
<dbReference type="AlphaFoldDB" id="A0A212JVV2"/>
<feature type="transmembrane region" description="Helical" evidence="1">
    <location>
        <begin position="43"/>
        <end position="63"/>
    </location>
</feature>
<keyword evidence="1" id="KW-1133">Transmembrane helix</keyword>
<evidence type="ECO:0000313" key="3">
    <source>
        <dbReference type="EMBL" id="SBW03569.1"/>
    </source>
</evidence>
<sequence length="705" mass="75753">MSVFDSGFFPRLGLKGALAAILTAAVGSVCLAAAAFAPENAGWAALAGALVLGVALPLALAAASRIERGVAAAAAEAARLADLDFSRARRTAPAAGCEALAGALETLRGALARHDREISAVQVRLERLIAQGIALAAERDTARLMQSIVEGAKELANAEGGTLYLRDDDDVLRFEILHNDVLRIRQGGSDGPAPALPGVPLYDGEGRPNHANVVSHAVHLERAVAIDDAYGAEGFDFSGTRTFDARTGYRSQSFLTVPLKPRGGAVIGALQLINARDPETGAVAPFPPAIERLVEALAGQAATALDNRLLLDSQDHIMDGMVRFVAGAIDAKSPYTGNHCARVPELALMLAEAASAATAGPFANFAFTTPEEWREFRIGAWLHDCGKVTTPEFVIDKATKLETVVNRIHEVRTRFEVLRRDAEIARLEALRAGEDEAAANARFGARVRELEDDFGFVAQCNVGSESMSDADVARLVRIAATPWRRHFDDRLGLSHGELARLEGIPPAPLPAVERLLADRREHVVAHGPSEPAFDPSWGFTVKPTAVRFNFGELHNLSVRKGTLTDEERAIINQHIVQTIVMLESLPFPRHLRRVPEYAGTHHETLTGSGYPRGLTAADLSIPARIMAVADVFEALTAADRPYKKAKPLSEAVGILKDMADARAIDPDVFALFLESGVARRYAERFLDPAQIDAFEPSRYLPEAGR</sequence>
<dbReference type="InterPro" id="IPR029016">
    <property type="entry name" value="GAF-like_dom_sf"/>
</dbReference>
<keyword evidence="1" id="KW-0812">Transmembrane</keyword>
<gene>
    <name evidence="3" type="ORF">KL86APRO_11741</name>
</gene>
<dbReference type="SUPFAM" id="SSF55781">
    <property type="entry name" value="GAF domain-like"/>
    <property type="match status" value="1"/>
</dbReference>
<organism evidence="3">
    <name type="scientific">uncultured Alphaproteobacteria bacterium</name>
    <dbReference type="NCBI Taxonomy" id="91750"/>
    <lineage>
        <taxon>Bacteria</taxon>
        <taxon>Pseudomonadati</taxon>
        <taxon>Pseudomonadota</taxon>
        <taxon>Alphaproteobacteria</taxon>
        <taxon>environmental samples</taxon>
    </lineage>
</organism>